<feature type="chain" id="PRO_5007868212" description="Secreted protein" evidence="1">
    <location>
        <begin position="21"/>
        <end position="69"/>
    </location>
</feature>
<accession>A0A165VTR0</accession>
<protein>
    <recommendedName>
        <fullName evidence="4">Secreted protein</fullName>
    </recommendedName>
</protein>
<evidence type="ECO:0000256" key="1">
    <source>
        <dbReference type="SAM" id="SignalP"/>
    </source>
</evidence>
<name>A0A165VTR0_9AGAM</name>
<keyword evidence="1" id="KW-0732">Signal</keyword>
<organism evidence="2 3">
    <name type="scientific">Neolentinus lepideus HHB14362 ss-1</name>
    <dbReference type="NCBI Taxonomy" id="1314782"/>
    <lineage>
        <taxon>Eukaryota</taxon>
        <taxon>Fungi</taxon>
        <taxon>Dikarya</taxon>
        <taxon>Basidiomycota</taxon>
        <taxon>Agaricomycotina</taxon>
        <taxon>Agaricomycetes</taxon>
        <taxon>Gloeophyllales</taxon>
        <taxon>Gloeophyllaceae</taxon>
        <taxon>Neolentinus</taxon>
    </lineage>
</organism>
<evidence type="ECO:0000313" key="3">
    <source>
        <dbReference type="Proteomes" id="UP000076761"/>
    </source>
</evidence>
<dbReference type="InParanoid" id="A0A165VTR0"/>
<feature type="non-terminal residue" evidence="2">
    <location>
        <position position="69"/>
    </location>
</feature>
<dbReference type="EMBL" id="KV425552">
    <property type="protein sequence ID" value="KZT30172.1"/>
    <property type="molecule type" value="Genomic_DNA"/>
</dbReference>
<dbReference type="Proteomes" id="UP000076761">
    <property type="component" value="Unassembled WGS sequence"/>
</dbReference>
<reference evidence="2 3" key="1">
    <citation type="journal article" date="2016" name="Mol. Biol. Evol.">
        <title>Comparative Genomics of Early-Diverging Mushroom-Forming Fungi Provides Insights into the Origins of Lignocellulose Decay Capabilities.</title>
        <authorList>
            <person name="Nagy L.G."/>
            <person name="Riley R."/>
            <person name="Tritt A."/>
            <person name="Adam C."/>
            <person name="Daum C."/>
            <person name="Floudas D."/>
            <person name="Sun H."/>
            <person name="Yadav J.S."/>
            <person name="Pangilinan J."/>
            <person name="Larsson K.H."/>
            <person name="Matsuura K."/>
            <person name="Barry K."/>
            <person name="Labutti K."/>
            <person name="Kuo R."/>
            <person name="Ohm R.A."/>
            <person name="Bhattacharya S.S."/>
            <person name="Shirouzu T."/>
            <person name="Yoshinaga Y."/>
            <person name="Martin F.M."/>
            <person name="Grigoriev I.V."/>
            <person name="Hibbett D.S."/>
        </authorList>
    </citation>
    <scope>NUCLEOTIDE SEQUENCE [LARGE SCALE GENOMIC DNA]</scope>
    <source>
        <strain evidence="2 3">HHB14362 ss-1</strain>
    </source>
</reference>
<keyword evidence="3" id="KW-1185">Reference proteome</keyword>
<dbReference type="AlphaFoldDB" id="A0A165VTR0"/>
<evidence type="ECO:0008006" key="4">
    <source>
        <dbReference type="Google" id="ProtNLM"/>
    </source>
</evidence>
<gene>
    <name evidence="2" type="ORF">NEOLEDRAFT_1127063</name>
</gene>
<evidence type="ECO:0000313" key="2">
    <source>
        <dbReference type="EMBL" id="KZT30172.1"/>
    </source>
</evidence>
<proteinExistence type="predicted"/>
<feature type="signal peptide" evidence="1">
    <location>
        <begin position="1"/>
        <end position="20"/>
    </location>
</feature>
<sequence length="69" mass="8219">MGLRLGIVAIFLIWVRLGSRHFPKPIKDRQSALSPTIILTINHHLHNPLQFQCRRRRRHSRSMRRTTLL</sequence>